<dbReference type="Proteomes" id="UP000319257">
    <property type="component" value="Unassembled WGS sequence"/>
</dbReference>
<sequence>MAPSDDQRYDPVPPIPTYDEAVATGSASRPAFEADVLSPMAEGYVPDHEGRSLLHGAHRRTGSSANARNTNGYRAPTVETDDEDSTWTSDSDDDDDLEAAHVRREMQEFDIIEPGDGRRGASSIFGKRIGFSLSLPQWKWNWRWKMPRFRIRLPNSSSAGATAGSSSTGGAEGEGTTGTARRRWALPPSFAAAFNKTAVIIVVARVVAICLVMGLLYLLFMSDLFTSMSRRLGSQMFDPESVRLHVQGSVDPERMRDMLQQFTLHTHVAGTEGDYALAVDVRNLFARFGLEDIRVDEYYVYMNYPRKDGRAVEIIGDDDKPVWQARIDEDPRGNSQATAPSLAFHGHSKSGDVRGPLIYANYGTREDFKKLQDSGIDTKGAIALVRYYGPQSDRGLKVKAAEMAGFAGCLIYSDPADDGYLKGDVAPNGRYMPADGVQRGSVALSSFVIGDPLTPNWESEKGMPRMQPHESKGLVQIPSLPLAWRDAQVLLQRLKGKGKPVFDGWAGGVPDVGEWWTGDQTSPVVRLQNEQDENDKQPIWNVYGRIEGAEQGSKSIIVGSHRDAWAYGGVDPGTGNMVFLETVRVFGDLLAKGWRPKRTIEFMSWDAEEYNMVGSTEYVEKNLEALRQDAFAYINLDTAVTGGVFRASGSPVFQKLLLSILKRVGDPHVNQTLRELWDAGGRRIEGLAADSDYVAFQDMAGTSSLDLRFEGPEPPGSGGGSYPAHSAYDGFDWVDRVGDPGFVYHAMLAQVLSLLVLELADRPVLPFDMAAYANALQKWTADLAGFLDGKVHPGPADPPFDLSRLSAAANAVTDAVREFQEWEGTWEARVLQANGWEPMGLGGQRLEYNDRMSRFEADLLDVDVNGGIPNRTQFKHVVMGPDLWNAYQDAYFPAIRDVVEAGDWVLANQTLDKVARIISKAAANLVM</sequence>
<feature type="region of interest" description="Disordered" evidence="2">
    <location>
        <begin position="156"/>
        <end position="178"/>
    </location>
</feature>
<feature type="domain" description="Transferrin receptor-like dimerisation" evidence="5">
    <location>
        <begin position="801"/>
        <end position="925"/>
    </location>
</feature>
<reference evidence="7 8" key="1">
    <citation type="submission" date="2019-06" db="EMBL/GenBank/DDBJ databases">
        <title>Draft genome sequence of the filamentous fungus Phialemoniopsis curvata isolated from diesel fuel.</title>
        <authorList>
            <person name="Varaljay V.A."/>
            <person name="Lyon W.J."/>
            <person name="Crouch A.L."/>
            <person name="Drake C.E."/>
            <person name="Hollomon J.M."/>
            <person name="Nadeau L.J."/>
            <person name="Nunn H.S."/>
            <person name="Stevenson B.S."/>
            <person name="Bojanowski C.L."/>
            <person name="Crookes-Goodson W.J."/>
        </authorList>
    </citation>
    <scope>NUCLEOTIDE SEQUENCE [LARGE SCALE GENOMIC DNA]</scope>
    <source>
        <strain evidence="7 8">D216</strain>
    </source>
</reference>
<dbReference type="CDD" id="cd08022">
    <property type="entry name" value="M28_PSMA_like"/>
    <property type="match status" value="1"/>
</dbReference>
<dbReference type="Gene3D" id="3.40.630.10">
    <property type="entry name" value="Zn peptidases"/>
    <property type="match status" value="1"/>
</dbReference>
<feature type="domain" description="Peptidase M28" evidence="6">
    <location>
        <begin position="541"/>
        <end position="731"/>
    </location>
</feature>
<dbReference type="Gene3D" id="1.20.930.40">
    <property type="entry name" value="Transferrin receptor-like, dimerisation domain"/>
    <property type="match status" value="1"/>
</dbReference>
<dbReference type="Gene3D" id="3.50.30.30">
    <property type="match status" value="1"/>
</dbReference>
<dbReference type="InterPro" id="IPR046450">
    <property type="entry name" value="PA_dom_sf"/>
</dbReference>
<protein>
    <recommendedName>
        <fullName evidence="9">Glutamate carboxypeptidase</fullName>
    </recommendedName>
</protein>
<dbReference type="STRING" id="1093900.A0A507BK54"/>
<evidence type="ECO:0000259" key="4">
    <source>
        <dbReference type="Pfam" id="PF02225"/>
    </source>
</evidence>
<gene>
    <name evidence="7" type="ORF">E0L32_002910</name>
</gene>
<feature type="compositionally biased region" description="Polar residues" evidence="2">
    <location>
        <begin position="62"/>
        <end position="72"/>
    </location>
</feature>
<dbReference type="FunFam" id="3.40.630.10:FF:000101">
    <property type="entry name" value="N-acetylated alpha-linked acidic dipeptidase like 1"/>
    <property type="match status" value="1"/>
</dbReference>
<feature type="transmembrane region" description="Helical" evidence="3">
    <location>
        <begin position="198"/>
        <end position="220"/>
    </location>
</feature>
<dbReference type="InterPro" id="IPR003137">
    <property type="entry name" value="PA_domain"/>
</dbReference>
<dbReference type="PANTHER" id="PTHR10404:SF71">
    <property type="entry name" value="CARBOXYPEPTIDASE TRE2, PUTATIVE (AFU_ORTHOLOGUE AFUA_3G10650)-RELATED"/>
    <property type="match status" value="1"/>
</dbReference>
<dbReference type="OrthoDB" id="5841748at2759"/>
<feature type="compositionally biased region" description="Low complexity" evidence="2">
    <location>
        <begin position="156"/>
        <end position="169"/>
    </location>
</feature>
<dbReference type="GO" id="GO:0004180">
    <property type="term" value="F:carboxypeptidase activity"/>
    <property type="evidence" value="ECO:0007669"/>
    <property type="project" value="TreeGrafter"/>
</dbReference>
<evidence type="ECO:0000259" key="6">
    <source>
        <dbReference type="Pfam" id="PF04389"/>
    </source>
</evidence>
<keyword evidence="3" id="KW-1133">Transmembrane helix</keyword>
<dbReference type="InterPro" id="IPR036757">
    <property type="entry name" value="TFR-like_dimer_dom_sf"/>
</dbReference>
<name>A0A507BK54_9PEZI</name>
<dbReference type="AlphaFoldDB" id="A0A507BK54"/>
<evidence type="ECO:0000313" key="8">
    <source>
        <dbReference type="Proteomes" id="UP000319257"/>
    </source>
</evidence>
<dbReference type="InterPro" id="IPR007484">
    <property type="entry name" value="Peptidase_M28"/>
</dbReference>
<accession>A0A507BK54</accession>
<evidence type="ECO:0000256" key="2">
    <source>
        <dbReference type="SAM" id="MobiDB-lite"/>
    </source>
</evidence>
<dbReference type="RefSeq" id="XP_030999520.1">
    <property type="nucleotide sequence ID" value="XM_031137152.1"/>
</dbReference>
<keyword evidence="8" id="KW-1185">Reference proteome</keyword>
<dbReference type="EMBL" id="SKBQ01000012">
    <property type="protein sequence ID" value="TPX17809.1"/>
    <property type="molecule type" value="Genomic_DNA"/>
</dbReference>
<dbReference type="GeneID" id="41970357"/>
<dbReference type="CDD" id="cd02121">
    <property type="entry name" value="PA_GCPII_like"/>
    <property type="match status" value="1"/>
</dbReference>
<dbReference type="SUPFAM" id="SSF52025">
    <property type="entry name" value="PA domain"/>
    <property type="match status" value="1"/>
</dbReference>
<proteinExistence type="inferred from homology"/>
<comment type="similarity">
    <text evidence="1">Belongs to the peptidase M28 family. M28B subfamily.</text>
</comment>
<dbReference type="InterPro" id="IPR039373">
    <property type="entry name" value="Peptidase_M28B"/>
</dbReference>
<feature type="region of interest" description="Disordered" evidence="2">
    <location>
        <begin position="1"/>
        <end position="30"/>
    </location>
</feature>
<keyword evidence="3" id="KW-0472">Membrane</keyword>
<organism evidence="7 8">
    <name type="scientific">Thyridium curvatum</name>
    <dbReference type="NCBI Taxonomy" id="1093900"/>
    <lineage>
        <taxon>Eukaryota</taxon>
        <taxon>Fungi</taxon>
        <taxon>Dikarya</taxon>
        <taxon>Ascomycota</taxon>
        <taxon>Pezizomycotina</taxon>
        <taxon>Sordariomycetes</taxon>
        <taxon>Sordariomycetidae</taxon>
        <taxon>Thyridiales</taxon>
        <taxon>Thyridiaceae</taxon>
        <taxon>Thyridium</taxon>
    </lineage>
</organism>
<feature type="compositionally biased region" description="Acidic residues" evidence="2">
    <location>
        <begin position="79"/>
        <end position="95"/>
    </location>
</feature>
<dbReference type="SUPFAM" id="SSF47672">
    <property type="entry name" value="Transferrin receptor-like dimerisation domain"/>
    <property type="match status" value="1"/>
</dbReference>
<dbReference type="InterPro" id="IPR007365">
    <property type="entry name" value="TFR-like_dimer_dom"/>
</dbReference>
<feature type="region of interest" description="Disordered" evidence="2">
    <location>
        <begin position="43"/>
        <end position="95"/>
    </location>
</feature>
<dbReference type="Pfam" id="PF04253">
    <property type="entry name" value="TFR_dimer"/>
    <property type="match status" value="1"/>
</dbReference>
<dbReference type="PANTHER" id="PTHR10404">
    <property type="entry name" value="N-ACETYLATED-ALPHA-LINKED ACIDIC DIPEPTIDASE"/>
    <property type="match status" value="1"/>
</dbReference>
<evidence type="ECO:0000256" key="3">
    <source>
        <dbReference type="SAM" id="Phobius"/>
    </source>
</evidence>
<dbReference type="Pfam" id="PF04389">
    <property type="entry name" value="Peptidase_M28"/>
    <property type="match status" value="1"/>
</dbReference>
<evidence type="ECO:0008006" key="9">
    <source>
        <dbReference type="Google" id="ProtNLM"/>
    </source>
</evidence>
<comment type="caution">
    <text evidence="7">The sequence shown here is derived from an EMBL/GenBank/DDBJ whole genome shotgun (WGS) entry which is preliminary data.</text>
</comment>
<evidence type="ECO:0000256" key="1">
    <source>
        <dbReference type="ARBA" id="ARBA00005634"/>
    </source>
</evidence>
<feature type="domain" description="PA" evidence="4">
    <location>
        <begin position="353"/>
        <end position="441"/>
    </location>
</feature>
<evidence type="ECO:0000259" key="5">
    <source>
        <dbReference type="Pfam" id="PF04253"/>
    </source>
</evidence>
<dbReference type="Pfam" id="PF02225">
    <property type="entry name" value="PA"/>
    <property type="match status" value="1"/>
</dbReference>
<keyword evidence="3" id="KW-0812">Transmembrane</keyword>
<dbReference type="InParanoid" id="A0A507BK54"/>
<evidence type="ECO:0000313" key="7">
    <source>
        <dbReference type="EMBL" id="TPX17809.1"/>
    </source>
</evidence>
<dbReference type="SUPFAM" id="SSF53187">
    <property type="entry name" value="Zn-dependent exopeptidases"/>
    <property type="match status" value="1"/>
</dbReference>